<dbReference type="CDD" id="cd16894">
    <property type="entry name" value="MltD-like"/>
    <property type="match status" value="1"/>
</dbReference>
<feature type="domain" description="LysM" evidence="3">
    <location>
        <begin position="451"/>
        <end position="496"/>
    </location>
</feature>
<comment type="similarity">
    <text evidence="1">Belongs to the transglycosylase Slt family.</text>
</comment>
<accession>A0AAX4HNV0</accession>
<dbReference type="PANTHER" id="PTHR37423">
    <property type="entry name" value="SOLUBLE LYTIC MUREIN TRANSGLYCOSYLASE-RELATED"/>
    <property type="match status" value="1"/>
</dbReference>
<dbReference type="PROSITE" id="PS51257">
    <property type="entry name" value="PROKAR_LIPOPROTEIN"/>
    <property type="match status" value="1"/>
</dbReference>
<dbReference type="CDD" id="cd00118">
    <property type="entry name" value="LysM"/>
    <property type="match status" value="1"/>
</dbReference>
<dbReference type="InterPro" id="IPR023346">
    <property type="entry name" value="Lysozyme-like_dom_sf"/>
</dbReference>
<dbReference type="EMBL" id="CP139487">
    <property type="protein sequence ID" value="WPU64979.1"/>
    <property type="molecule type" value="Genomic_DNA"/>
</dbReference>
<dbReference type="SUPFAM" id="SSF53955">
    <property type="entry name" value="Lysozyme-like"/>
    <property type="match status" value="1"/>
</dbReference>
<feature type="chain" id="PRO_5043421788" evidence="2">
    <location>
        <begin position="20"/>
        <end position="497"/>
    </location>
</feature>
<feature type="domain" description="LysM" evidence="3">
    <location>
        <begin position="358"/>
        <end position="402"/>
    </location>
</feature>
<evidence type="ECO:0000313" key="5">
    <source>
        <dbReference type="Proteomes" id="UP001324634"/>
    </source>
</evidence>
<dbReference type="InterPro" id="IPR036779">
    <property type="entry name" value="LysM_dom_sf"/>
</dbReference>
<name>A0AAX4HNV0_9BACT</name>
<dbReference type="Pfam" id="PF01464">
    <property type="entry name" value="SLT"/>
    <property type="match status" value="1"/>
</dbReference>
<evidence type="ECO:0000256" key="1">
    <source>
        <dbReference type="ARBA" id="ARBA00007734"/>
    </source>
</evidence>
<keyword evidence="5" id="KW-1185">Reference proteome</keyword>
<dbReference type="SMART" id="SM00257">
    <property type="entry name" value="LysM"/>
    <property type="match status" value="2"/>
</dbReference>
<dbReference type="Gene3D" id="1.10.530.10">
    <property type="match status" value="1"/>
</dbReference>
<gene>
    <name evidence="4" type="ORF">SOO65_19985</name>
</gene>
<dbReference type="Pfam" id="PF01476">
    <property type="entry name" value="LysM"/>
    <property type="match status" value="2"/>
</dbReference>
<dbReference type="InterPro" id="IPR018392">
    <property type="entry name" value="LysM"/>
</dbReference>
<dbReference type="SUPFAM" id="SSF54106">
    <property type="entry name" value="LysM domain"/>
    <property type="match status" value="1"/>
</dbReference>
<sequence>MMKMMAMMPLAVLLLTACSTTTTKKASRKKSYNPSVAEQAEYYRVQEQLIEKDLPNCSGCIHGSAHELTFTAPLQTYEISPEAARELGLTNTKFDIPVTWNKQTAMWVKFFTGRGRKHFVNYTQRAGRYAPVLSKIMADNGLPRDLIYLAMAESGFQNHARSWAKAVGPWQFMPATGKKFGLNIDWYVDERRDPLKATIAAANYLKMLHGLFGSWELAAAGYNAGEGKVARAIRMYRTKDFWQMSKGRYLRPETKNYVPKIMALAIIGKNLDVFGFTDIEFEKALDYEEIMVKGNADLYEVAEVLELDFEEVKRYNPEVTRWQIPPYVETYPLRVPVGAKDAWDEYKDKDSVVADSFKTYVTNGQSSLQHISRKFKVPVDVLAEINPDISDKKLGPKTVVYLPFREDHSLHASMYADIYEKSTKRNSRRRSYDRLISSYGKKGKLIKNPSVFYTVKKGDTLWRVAQRTGVPMSTIIRTNRHIIKRRSILPGDRLAIR</sequence>
<evidence type="ECO:0000259" key="3">
    <source>
        <dbReference type="PROSITE" id="PS51782"/>
    </source>
</evidence>
<dbReference type="PANTHER" id="PTHR37423:SF2">
    <property type="entry name" value="MEMBRANE-BOUND LYTIC MUREIN TRANSGLYCOSYLASE C"/>
    <property type="match status" value="1"/>
</dbReference>
<feature type="signal peptide" evidence="2">
    <location>
        <begin position="1"/>
        <end position="19"/>
    </location>
</feature>
<dbReference type="RefSeq" id="WP_321394811.1">
    <property type="nucleotide sequence ID" value="NZ_CP139487.1"/>
</dbReference>
<reference evidence="4 5" key="1">
    <citation type="submission" date="2023-11" db="EMBL/GenBank/DDBJ databases">
        <title>Peredibacter starrii A3.12.</title>
        <authorList>
            <person name="Mitchell R.J."/>
        </authorList>
    </citation>
    <scope>NUCLEOTIDE SEQUENCE [LARGE SCALE GENOMIC DNA]</scope>
    <source>
        <strain evidence="4 5">A3.12</strain>
    </source>
</reference>
<dbReference type="KEGG" id="psti:SOO65_19985"/>
<evidence type="ECO:0000256" key="2">
    <source>
        <dbReference type="SAM" id="SignalP"/>
    </source>
</evidence>
<keyword evidence="2" id="KW-0732">Signal</keyword>
<dbReference type="InterPro" id="IPR008258">
    <property type="entry name" value="Transglycosylase_SLT_dom_1"/>
</dbReference>
<organism evidence="4 5">
    <name type="scientific">Peredibacter starrii</name>
    <dbReference type="NCBI Taxonomy" id="28202"/>
    <lineage>
        <taxon>Bacteria</taxon>
        <taxon>Pseudomonadati</taxon>
        <taxon>Bdellovibrionota</taxon>
        <taxon>Bacteriovoracia</taxon>
        <taxon>Bacteriovoracales</taxon>
        <taxon>Bacteriovoracaceae</taxon>
        <taxon>Peredibacter</taxon>
    </lineage>
</organism>
<protein>
    <submittedName>
        <fullName evidence="4">Transglycosylase SLT domain-containing protein</fullName>
    </submittedName>
</protein>
<dbReference type="Proteomes" id="UP001324634">
    <property type="component" value="Chromosome"/>
</dbReference>
<evidence type="ECO:0000313" key="4">
    <source>
        <dbReference type="EMBL" id="WPU64979.1"/>
    </source>
</evidence>
<dbReference type="Gene3D" id="3.10.350.10">
    <property type="entry name" value="LysM domain"/>
    <property type="match status" value="1"/>
</dbReference>
<dbReference type="AlphaFoldDB" id="A0AAX4HNV0"/>
<proteinExistence type="inferred from homology"/>
<dbReference type="PROSITE" id="PS51782">
    <property type="entry name" value="LYSM"/>
    <property type="match status" value="2"/>
</dbReference>